<dbReference type="AlphaFoldDB" id="A0A382FDW7"/>
<organism evidence="1">
    <name type="scientific">marine metagenome</name>
    <dbReference type="NCBI Taxonomy" id="408172"/>
    <lineage>
        <taxon>unclassified sequences</taxon>
        <taxon>metagenomes</taxon>
        <taxon>ecological metagenomes</taxon>
    </lineage>
</organism>
<gene>
    <name evidence="1" type="ORF">METZ01_LOCUS213348</name>
</gene>
<sequence>MELSRSVIYQGVGATGLAPRNVTKSLDQITIPPSCAIRRWEMGLADRNFEMIHTNGVNLRCVVEGEGPLIILMHGWPQCWYLW</sequence>
<proteinExistence type="predicted"/>
<reference evidence="1" key="1">
    <citation type="submission" date="2018-05" db="EMBL/GenBank/DDBJ databases">
        <authorList>
            <person name="Lanie J.A."/>
            <person name="Ng W.-L."/>
            <person name="Kazmierczak K.M."/>
            <person name="Andrzejewski T.M."/>
            <person name="Davidsen T.M."/>
            <person name="Wayne K.J."/>
            <person name="Tettelin H."/>
            <person name="Glass J.I."/>
            <person name="Rusch D."/>
            <person name="Podicherti R."/>
            <person name="Tsui H.-C.T."/>
            <person name="Winkler M.E."/>
        </authorList>
    </citation>
    <scope>NUCLEOTIDE SEQUENCE</scope>
</reference>
<dbReference type="InterPro" id="IPR029058">
    <property type="entry name" value="AB_hydrolase_fold"/>
</dbReference>
<dbReference type="EMBL" id="UINC01049121">
    <property type="protein sequence ID" value="SVB60494.1"/>
    <property type="molecule type" value="Genomic_DNA"/>
</dbReference>
<dbReference type="Gene3D" id="3.40.50.1820">
    <property type="entry name" value="alpha/beta hydrolase"/>
    <property type="match status" value="1"/>
</dbReference>
<protein>
    <submittedName>
        <fullName evidence="1">Uncharacterized protein</fullName>
    </submittedName>
</protein>
<accession>A0A382FDW7</accession>
<name>A0A382FDW7_9ZZZZ</name>
<dbReference type="SUPFAM" id="SSF53474">
    <property type="entry name" value="alpha/beta-Hydrolases"/>
    <property type="match status" value="1"/>
</dbReference>
<evidence type="ECO:0000313" key="1">
    <source>
        <dbReference type="EMBL" id="SVB60494.1"/>
    </source>
</evidence>
<feature type="non-terminal residue" evidence="1">
    <location>
        <position position="83"/>
    </location>
</feature>